<feature type="domain" description="PH" evidence="3">
    <location>
        <begin position="10"/>
        <end position="121"/>
    </location>
</feature>
<dbReference type="AlphaFoldDB" id="A0A9Q1BDN5"/>
<dbReference type="PANTHER" id="PTHR15228:SF24">
    <property type="entry name" value="RHO-GAP DOMAIN-CONTAINING PROTEIN"/>
    <property type="match status" value="1"/>
</dbReference>
<feature type="domain" description="Rho-GAP" evidence="4">
    <location>
        <begin position="126"/>
        <end position="321"/>
    </location>
</feature>
<dbReference type="SMART" id="SM00324">
    <property type="entry name" value="RhoGAP"/>
    <property type="match status" value="1"/>
</dbReference>
<dbReference type="Gene3D" id="2.30.29.30">
    <property type="entry name" value="Pleckstrin-homology domain (PH domain)/Phosphotyrosine-binding domain (PTB)"/>
    <property type="match status" value="1"/>
</dbReference>
<evidence type="ECO:0000313" key="5">
    <source>
        <dbReference type="EMBL" id="KAJ8022835.1"/>
    </source>
</evidence>
<dbReference type="GO" id="GO:0005096">
    <property type="term" value="F:GTPase activator activity"/>
    <property type="evidence" value="ECO:0007669"/>
    <property type="project" value="UniProtKB-KW"/>
</dbReference>
<dbReference type="GO" id="GO:0051056">
    <property type="term" value="P:regulation of small GTPase mediated signal transduction"/>
    <property type="evidence" value="ECO:0007669"/>
    <property type="project" value="UniProtKB-ARBA"/>
</dbReference>
<dbReference type="InterPro" id="IPR008936">
    <property type="entry name" value="Rho_GTPase_activation_prot"/>
</dbReference>
<protein>
    <submittedName>
        <fullName evidence="5">Rho GTPase-activating protein 24</fullName>
    </submittedName>
</protein>
<keyword evidence="1" id="KW-0343">GTPase activation</keyword>
<dbReference type="InterPro" id="IPR011993">
    <property type="entry name" value="PH-like_dom_sf"/>
</dbReference>
<proteinExistence type="predicted"/>
<feature type="coiled-coil region" evidence="2">
    <location>
        <begin position="611"/>
        <end position="673"/>
    </location>
</feature>
<gene>
    <name evidence="5" type="ORF">HOLleu_37839</name>
</gene>
<keyword evidence="6" id="KW-1185">Reference proteome</keyword>
<dbReference type="Pfam" id="PF00620">
    <property type="entry name" value="RhoGAP"/>
    <property type="match status" value="1"/>
</dbReference>
<dbReference type="SUPFAM" id="SSF50729">
    <property type="entry name" value="PH domain-like"/>
    <property type="match status" value="1"/>
</dbReference>
<dbReference type="SUPFAM" id="SSF48350">
    <property type="entry name" value="GTPase activation domain, GAP"/>
    <property type="match status" value="1"/>
</dbReference>
<sequence>MDVIPFTRKDVLLNGWLVTRGPSRLPFRPWRPYWCVLAGDQIYYFRLAGSIPLKGCKLLSRTSHDPEEPLGFVLELHPVKSKLANDESLENCLRHGKPYPLCSPKQAELDLWEREVRKVRGGIFGQSLEDTITNESESTTRSIPIIVEVCLEYLRKNGMKEEGLFRLNGRNGTVQGLQDEFDKGEIPDFEQRNSSVHTVASLLKRYLTLLPEPIIPWRHCRYFIPAMQRLHENEADGQKQLMMQLALLPRVNYNLLKYLCEFLHEVHRHQIYNKMGLGNLANIFAPHILRPEHAEGQFLLGSTALSLQLVYYLIRNHDIIFPPFSVLHSQVSFRPQELINHDRLAKEPMIRASLQDLPLPKETEVRLRNNVMNIHLPEENNYSNEKAIERNNSQSGDVDKYKNRIYENVEIQLPRSSPSAGSLTEVVKTRIPPKPKPRTDQKAKRYGVSYKDPTNMISNIEVGSRSFSNASTTIKSSNLSDDSKELGILFRGKKHKWQKGDVQSQIISTYQNLEVGSQPLALLKDPKVTIMNFKNSKNAQNLRETKSVAAKRAIFASSSHDYTKKSTESVAPIPVPRQLQGKSSHDENCNDKYEVTLPFEVNLNEDIPGTVQGLRGKLKLKEEELSQQQKMTEKLKKDLENLRNRLSVEALARQHAEAENELLQEQLERLRHRLGSL</sequence>
<name>A0A9Q1BDN5_HOLLE</name>
<dbReference type="PROSITE" id="PS50003">
    <property type="entry name" value="PH_DOMAIN"/>
    <property type="match status" value="1"/>
</dbReference>
<dbReference type="Gene3D" id="1.10.555.10">
    <property type="entry name" value="Rho GTPase activation protein"/>
    <property type="match status" value="1"/>
</dbReference>
<dbReference type="OrthoDB" id="185175at2759"/>
<dbReference type="PANTHER" id="PTHR15228">
    <property type="entry name" value="SPERMATHECAL PHYSIOLOGY VARIANT"/>
    <property type="match status" value="1"/>
</dbReference>
<evidence type="ECO:0000313" key="6">
    <source>
        <dbReference type="Proteomes" id="UP001152320"/>
    </source>
</evidence>
<reference evidence="5" key="1">
    <citation type="submission" date="2021-10" db="EMBL/GenBank/DDBJ databases">
        <title>Tropical sea cucumber genome reveals ecological adaptation and Cuvierian tubules defense mechanism.</title>
        <authorList>
            <person name="Chen T."/>
        </authorList>
    </citation>
    <scope>NUCLEOTIDE SEQUENCE</scope>
    <source>
        <strain evidence="5">Nanhai2018</strain>
        <tissue evidence="5">Muscle</tissue>
    </source>
</reference>
<dbReference type="Proteomes" id="UP001152320">
    <property type="component" value="Chromosome 20"/>
</dbReference>
<comment type="caution">
    <text evidence="5">The sequence shown here is derived from an EMBL/GenBank/DDBJ whole genome shotgun (WGS) entry which is preliminary data.</text>
</comment>
<evidence type="ECO:0000256" key="2">
    <source>
        <dbReference type="SAM" id="Coils"/>
    </source>
</evidence>
<evidence type="ECO:0000259" key="4">
    <source>
        <dbReference type="PROSITE" id="PS50238"/>
    </source>
</evidence>
<evidence type="ECO:0000256" key="1">
    <source>
        <dbReference type="ARBA" id="ARBA00022468"/>
    </source>
</evidence>
<evidence type="ECO:0000259" key="3">
    <source>
        <dbReference type="PROSITE" id="PS50003"/>
    </source>
</evidence>
<accession>A0A9Q1BDN5</accession>
<dbReference type="PROSITE" id="PS50238">
    <property type="entry name" value="RHOGAP"/>
    <property type="match status" value="1"/>
</dbReference>
<keyword evidence="2" id="KW-0175">Coiled coil</keyword>
<dbReference type="EMBL" id="JAIZAY010000020">
    <property type="protein sequence ID" value="KAJ8022835.1"/>
    <property type="molecule type" value="Genomic_DNA"/>
</dbReference>
<dbReference type="InterPro" id="IPR051025">
    <property type="entry name" value="RhoGAP"/>
</dbReference>
<organism evidence="5 6">
    <name type="scientific">Holothuria leucospilota</name>
    <name type="common">Black long sea cucumber</name>
    <name type="synonym">Mertensiothuria leucospilota</name>
    <dbReference type="NCBI Taxonomy" id="206669"/>
    <lineage>
        <taxon>Eukaryota</taxon>
        <taxon>Metazoa</taxon>
        <taxon>Echinodermata</taxon>
        <taxon>Eleutherozoa</taxon>
        <taxon>Echinozoa</taxon>
        <taxon>Holothuroidea</taxon>
        <taxon>Aspidochirotacea</taxon>
        <taxon>Aspidochirotida</taxon>
        <taxon>Holothuriidae</taxon>
        <taxon>Holothuria</taxon>
    </lineage>
</organism>
<dbReference type="GO" id="GO:0007165">
    <property type="term" value="P:signal transduction"/>
    <property type="evidence" value="ECO:0007669"/>
    <property type="project" value="InterPro"/>
</dbReference>
<dbReference type="InterPro" id="IPR000198">
    <property type="entry name" value="RhoGAP_dom"/>
</dbReference>
<dbReference type="InterPro" id="IPR001849">
    <property type="entry name" value="PH_domain"/>
</dbReference>